<dbReference type="AlphaFoldDB" id="A0A669F9L1"/>
<feature type="active site" description="Glycyl thioester intermediate" evidence="10">
    <location>
        <position position="592"/>
    </location>
</feature>
<dbReference type="InterPro" id="IPR019572">
    <property type="entry name" value="UBA_E1_SCCH"/>
</dbReference>
<dbReference type="PROSITE" id="PS00865">
    <property type="entry name" value="UBIQUITIN_ACTIVAT_2"/>
    <property type="match status" value="1"/>
</dbReference>
<dbReference type="InterPro" id="IPR032420">
    <property type="entry name" value="E1_4HB"/>
</dbReference>
<dbReference type="SUPFAM" id="SSF69572">
    <property type="entry name" value="Activating enzymes of the ubiquitin-like proteins"/>
    <property type="match status" value="2"/>
</dbReference>
<evidence type="ECO:0000256" key="5">
    <source>
        <dbReference type="ARBA" id="ARBA00022598"/>
    </source>
</evidence>
<dbReference type="Pfam" id="PF00899">
    <property type="entry name" value="ThiF"/>
    <property type="match status" value="1"/>
</dbReference>
<evidence type="ECO:0000256" key="10">
    <source>
        <dbReference type="PROSITE-ProRule" id="PRU10132"/>
    </source>
</evidence>
<evidence type="ECO:0000256" key="9">
    <source>
        <dbReference type="ARBA" id="ARBA00030371"/>
    </source>
</evidence>
<dbReference type="Gene3D" id="2.40.30.180">
    <property type="entry name" value="Ubiquitin-activating enzyme E1, FCCH domain"/>
    <property type="match status" value="1"/>
</dbReference>
<evidence type="ECO:0000256" key="12">
    <source>
        <dbReference type="SAM" id="Phobius"/>
    </source>
</evidence>
<keyword evidence="6 11" id="KW-0547">Nucleotide-binding</keyword>
<dbReference type="CDD" id="cd01491">
    <property type="entry name" value="Ube1_repeat1"/>
    <property type="match status" value="1"/>
</dbReference>
<dbReference type="FunFam" id="2.40.30.180:FF:000001">
    <property type="entry name" value="ubiquitin-like modifier-activating enzyme 1"/>
    <property type="match status" value="1"/>
</dbReference>
<dbReference type="Gene3D" id="3.50.50.80">
    <property type="entry name" value="Ubiquitin-activating enzyme E1, inactive adenylation domain, subdomain 1"/>
    <property type="match status" value="1"/>
</dbReference>
<dbReference type="Pfam" id="PF10585">
    <property type="entry name" value="UBA_E1_SCCH"/>
    <property type="match status" value="1"/>
</dbReference>
<evidence type="ECO:0000256" key="7">
    <source>
        <dbReference type="ARBA" id="ARBA00022786"/>
    </source>
</evidence>
<dbReference type="Gene3D" id="3.40.50.12550">
    <property type="entry name" value="Ubiquitin-activating enzyme E1, inactive adenylation domain, subdomain 2"/>
    <property type="match status" value="1"/>
</dbReference>
<feature type="transmembrane region" description="Helical" evidence="12">
    <location>
        <begin position="1003"/>
        <end position="1024"/>
    </location>
</feature>
<dbReference type="InterPro" id="IPR042302">
    <property type="entry name" value="E1_FCCH_sf"/>
</dbReference>
<dbReference type="EC" id="6.2.1.45" evidence="4"/>
<dbReference type="FunFam" id="3.40.50.12550:FF:000001">
    <property type="entry name" value="Ubiquitin-activating enzyme E1 1"/>
    <property type="match status" value="1"/>
</dbReference>
<dbReference type="UniPathway" id="UPA00143"/>
<dbReference type="GO" id="GO:0006974">
    <property type="term" value="P:DNA damage response"/>
    <property type="evidence" value="ECO:0007669"/>
    <property type="project" value="TreeGrafter"/>
</dbReference>
<evidence type="ECO:0000259" key="13">
    <source>
        <dbReference type="SMART" id="SM00985"/>
    </source>
</evidence>
<proteinExistence type="inferred from homology"/>
<dbReference type="NCBIfam" id="TIGR01408">
    <property type="entry name" value="Ube1"/>
    <property type="match status" value="1"/>
</dbReference>
<dbReference type="PANTHER" id="PTHR10953:SF195">
    <property type="entry name" value="UBIQUITIN-LIKE MODIFIER-ACTIVATING ENZYME 1"/>
    <property type="match status" value="1"/>
</dbReference>
<dbReference type="FunFam" id="1.10.10.2660:FF:000001">
    <property type="entry name" value="Ubiquitin-activating enzyme E1 1"/>
    <property type="match status" value="1"/>
</dbReference>
<dbReference type="InterPro" id="IPR042063">
    <property type="entry name" value="Ubi_acti_E1_SCCH"/>
</dbReference>
<sequence length="1063" mass="119433">MAKNGNDAEIDEGLYSRQLYVLGHEAMKRMQNSNVLISGMRGLGVEIAKNVILGGVRSVTIHDEGVAEWRDLSSQFYLREEDLGKNRAEVSQARLAELNSYVPVTGYTGPLTEDYLTKFQVVVLTNSTLDEQQNLGEFCHSKGIKLIIADTRGLFGQLFCDFGEEMIVYDTNGEQPLSAMISMITKDNAGVVTCLDEARHGFESGDYVTFTEIQGMTELNGCKPVEIKVLGPYTFSICDTSGFTDYIRGGIVSQVKMPKKISFKSLSSSMAEPEFLMTDFAKMEFPGQLHLGFQAIHAFQKKHGHLPAPWSQADGEELLALAKDVNSAQTGSAKVEQLNESLIKKLSYVAAGDLAPVNAFIGGLAAQEVMKACTGKFMPIMQWLYFDALECLAEEEGFMLTEEECAPKNCRYDGQIAVFGTKMQDLLAKQRYFLVGAGAIGCELLKNFAMIGLATGEGEVIVTDMDTIEKSNLNRQFLFRPWDVTKMKSDTAAAAVKLMNPAIKITGHQNRVGPDTERIYDDDFFESLDGVANALDNVDARMYMDRRCVYYRKPLLESGTLGTKGNVQVVIPFLTESYSSSQDPPEKSIPICTLKNFPNAIEHTLQWARDEFEGLFKQPPENVCNFRSCRDPKFMERTLKLPGAQPAEVLEAVYKSLVTDCPQNWADCVAWARNHWQCQYSNNIRQLLHNFPPDQLTSSGAPFWSGPKRCPHPLEFSTSNELHMDYVVAAANLFAQTYGLQGSTDRAGVIKILQDVKVPPFTPRSGVKIHVSDQELQNNNSSIDDTKLEELKAMLPSPESFQFKLTSIDFEKDDDTNFHMDFIVAASNLRAENYDIPPTDRHKSKLIAGKIIPAIATTTAAVVGLVCLELFKIIKGHKKLESYKNGFMNLALPFFAFSEPIAAPKHKVSKYYYEIDWTLWDPHGLGLGLFFVVFLHTDMFCFWHTTNHYLLLFFIRMSISWRSPCFLRECPCCIRFSCLLPNLKRDWTYRECTCIHLLPYLHAGILKFLFTGFLFVSCSMTEIVTKVSKKKLGKHVKALVFELCCNDLSDEDVEVPYVRYTIR</sequence>
<dbReference type="Gene3D" id="3.40.50.720">
    <property type="entry name" value="NAD(P)-binding Rossmann-like Domain"/>
    <property type="match status" value="1"/>
</dbReference>
<evidence type="ECO:0000256" key="3">
    <source>
        <dbReference type="ARBA" id="ARBA00005673"/>
    </source>
</evidence>
<dbReference type="InterPro" id="IPR042449">
    <property type="entry name" value="Ub-E1_IAD_1"/>
</dbReference>
<evidence type="ECO:0000256" key="2">
    <source>
        <dbReference type="ARBA" id="ARBA00004906"/>
    </source>
</evidence>
<keyword evidence="7 11" id="KW-0833">Ubl conjugation pathway</keyword>
<keyword evidence="12" id="KW-1133">Transmembrane helix</keyword>
<dbReference type="InterPro" id="IPR033127">
    <property type="entry name" value="UBQ-activ_enz_E1_Cys_AS"/>
</dbReference>
<dbReference type="Proteomes" id="UP000005207">
    <property type="component" value="Linkage group LG20"/>
</dbReference>
<dbReference type="InterPro" id="IPR045886">
    <property type="entry name" value="ThiF/MoeB/HesA"/>
</dbReference>
<feature type="transmembrane region" description="Helical" evidence="12">
    <location>
        <begin position="923"/>
        <end position="944"/>
    </location>
</feature>
<dbReference type="CDD" id="cd01490">
    <property type="entry name" value="Ube1_repeat2"/>
    <property type="match status" value="1"/>
</dbReference>
<accession>A0A669F9L1</accession>
<dbReference type="PRINTS" id="PR01849">
    <property type="entry name" value="UBIQUITINACT"/>
</dbReference>
<dbReference type="FunFam" id="3.40.50.720:FF:000015">
    <property type="entry name" value="Ubiquitin-activating enzyme E1 1"/>
    <property type="match status" value="1"/>
</dbReference>
<dbReference type="GeneTree" id="ENSGT00940000165405"/>
<reference evidence="14" key="3">
    <citation type="submission" date="2025-09" db="UniProtKB">
        <authorList>
            <consortium name="Ensembl"/>
        </authorList>
    </citation>
    <scope>IDENTIFICATION</scope>
</reference>
<evidence type="ECO:0000256" key="4">
    <source>
        <dbReference type="ARBA" id="ARBA00012990"/>
    </source>
</evidence>
<reference evidence="15" key="1">
    <citation type="submission" date="2012-01" db="EMBL/GenBank/DDBJ databases">
        <title>The Genome Sequence of Oreochromis niloticus (Nile Tilapia).</title>
        <authorList>
            <consortium name="Broad Institute Genome Assembly Team"/>
            <consortium name="Broad Institute Sequencing Platform"/>
            <person name="Di Palma F."/>
            <person name="Johnson J."/>
            <person name="Lander E.S."/>
            <person name="Lindblad-Toh K."/>
        </authorList>
    </citation>
    <scope>NUCLEOTIDE SEQUENCE [LARGE SCALE GENOMIC DNA]</scope>
</reference>
<dbReference type="GO" id="GO:0005737">
    <property type="term" value="C:cytoplasm"/>
    <property type="evidence" value="ECO:0007669"/>
    <property type="project" value="TreeGrafter"/>
</dbReference>
<evidence type="ECO:0000256" key="1">
    <source>
        <dbReference type="ARBA" id="ARBA00000488"/>
    </source>
</evidence>
<dbReference type="InterPro" id="IPR035985">
    <property type="entry name" value="Ubiquitin-activating_enz"/>
</dbReference>
<dbReference type="InterPro" id="IPR000011">
    <property type="entry name" value="UBQ/SUMO-activ_enz_E1-like"/>
</dbReference>
<dbReference type="PANTHER" id="PTHR10953">
    <property type="entry name" value="UBIQUITIN-ACTIVATING ENZYME E1"/>
    <property type="match status" value="1"/>
</dbReference>
<dbReference type="GO" id="GO:0006511">
    <property type="term" value="P:ubiquitin-dependent protein catabolic process"/>
    <property type="evidence" value="ECO:0007669"/>
    <property type="project" value="TreeGrafter"/>
</dbReference>
<comment type="similarity">
    <text evidence="3 11">Belongs to the ubiquitin-activating E1 family.</text>
</comment>
<dbReference type="InterPro" id="IPR038252">
    <property type="entry name" value="UBA_E1_C_sf"/>
</dbReference>
<dbReference type="Ensembl" id="ENSONIT00000043440.1">
    <property type="protein sequence ID" value="ENSONIP00000081477.1"/>
    <property type="gene ID" value="ENSONIG00000012360.2"/>
</dbReference>
<organism evidence="14 15">
    <name type="scientific">Oreochromis niloticus</name>
    <name type="common">Nile tilapia</name>
    <name type="synonym">Tilapia nilotica</name>
    <dbReference type="NCBI Taxonomy" id="8128"/>
    <lineage>
        <taxon>Eukaryota</taxon>
        <taxon>Metazoa</taxon>
        <taxon>Chordata</taxon>
        <taxon>Craniata</taxon>
        <taxon>Vertebrata</taxon>
        <taxon>Euteleostomi</taxon>
        <taxon>Actinopterygii</taxon>
        <taxon>Neopterygii</taxon>
        <taxon>Teleostei</taxon>
        <taxon>Neoteleostei</taxon>
        <taxon>Acanthomorphata</taxon>
        <taxon>Ovalentaria</taxon>
        <taxon>Cichlomorphae</taxon>
        <taxon>Cichliformes</taxon>
        <taxon>Cichlidae</taxon>
        <taxon>African cichlids</taxon>
        <taxon>Pseudocrenilabrinae</taxon>
        <taxon>Oreochromini</taxon>
        <taxon>Oreochromis</taxon>
    </lineage>
</organism>
<dbReference type="Gene3D" id="3.10.290.60">
    <property type="entry name" value="Ubiquitin-activating enzyme E1, UFD domain"/>
    <property type="match status" value="1"/>
</dbReference>
<evidence type="ECO:0000256" key="6">
    <source>
        <dbReference type="ARBA" id="ARBA00022741"/>
    </source>
</evidence>
<feature type="transmembrane region" description="Helical" evidence="12">
    <location>
        <begin position="886"/>
        <end position="903"/>
    </location>
</feature>
<dbReference type="Gene3D" id="1.10.10.2660">
    <property type="entry name" value="Ubiquitin-activating enzyme E1, SCCH domain"/>
    <property type="match status" value="1"/>
</dbReference>
<protein>
    <recommendedName>
        <fullName evidence="4">E1 ubiquitin-activating enzyme</fullName>
        <ecNumber evidence="4">6.2.1.45</ecNumber>
    </recommendedName>
    <alternativeName>
        <fullName evidence="9">Ubiquitin-activating enzyme E1</fullName>
    </alternativeName>
</protein>
<feature type="transmembrane region" description="Helical" evidence="12">
    <location>
        <begin position="851"/>
        <end position="874"/>
    </location>
</feature>
<dbReference type="GO" id="GO:0005524">
    <property type="term" value="F:ATP binding"/>
    <property type="evidence" value="ECO:0007669"/>
    <property type="project" value="UniProtKB-KW"/>
</dbReference>
<evidence type="ECO:0000256" key="11">
    <source>
        <dbReference type="RuleBase" id="RU000519"/>
    </source>
</evidence>
<keyword evidence="5 11" id="KW-0436">Ligase</keyword>
<dbReference type="Pfam" id="PF09358">
    <property type="entry name" value="E1_UFD"/>
    <property type="match status" value="1"/>
</dbReference>
<feature type="domain" description="Ubiquitin-activating enzyme E1 C-terminal" evidence="13">
    <location>
        <begin position="883"/>
        <end position="1058"/>
    </location>
</feature>
<comment type="pathway">
    <text evidence="2">Protein modification; protein ubiquitination.</text>
</comment>
<keyword evidence="12" id="KW-0812">Transmembrane</keyword>
<name>A0A669F9L1_ORENI</name>
<evidence type="ECO:0000313" key="15">
    <source>
        <dbReference type="Proteomes" id="UP000005207"/>
    </source>
</evidence>
<dbReference type="SMART" id="SM00985">
    <property type="entry name" value="UBA_e1_C"/>
    <property type="match status" value="1"/>
</dbReference>
<reference evidence="14" key="2">
    <citation type="submission" date="2025-08" db="UniProtKB">
        <authorList>
            <consortium name="Ensembl"/>
        </authorList>
    </citation>
    <scope>IDENTIFICATION</scope>
</reference>
<evidence type="ECO:0000256" key="8">
    <source>
        <dbReference type="ARBA" id="ARBA00022840"/>
    </source>
</evidence>
<comment type="catalytic activity">
    <reaction evidence="1">
        <text>ATP + ubiquitin + [E1 ubiquitin-activating enzyme]-L-cysteine = AMP + diphosphate + S-ubiquitinyl-[E1 ubiquitin-activating enzyme]-L-cysteine.</text>
        <dbReference type="EC" id="6.2.1.45"/>
    </reaction>
</comment>
<gene>
    <name evidence="14" type="primary">uba1</name>
</gene>
<keyword evidence="15" id="KW-1185">Reference proteome</keyword>
<dbReference type="FunFam" id="3.50.50.80:FF:000001">
    <property type="entry name" value="ubiquitin-like modifier-activating enzyme 1"/>
    <property type="match status" value="1"/>
</dbReference>
<dbReference type="InterPro" id="IPR018965">
    <property type="entry name" value="Ub-activating_enz_E1_C"/>
</dbReference>
<dbReference type="GO" id="GO:0005634">
    <property type="term" value="C:nucleus"/>
    <property type="evidence" value="ECO:0007669"/>
    <property type="project" value="TreeGrafter"/>
</dbReference>
<evidence type="ECO:0000313" key="14">
    <source>
        <dbReference type="Ensembl" id="ENSONIP00000081477.1"/>
    </source>
</evidence>
<keyword evidence="12" id="KW-0472">Membrane</keyword>
<dbReference type="Pfam" id="PF16190">
    <property type="entry name" value="E1_FCCH"/>
    <property type="match status" value="1"/>
</dbReference>
<keyword evidence="8 11" id="KW-0067">ATP-binding</keyword>
<dbReference type="GO" id="GO:0004839">
    <property type="term" value="F:ubiquitin activating enzyme activity"/>
    <property type="evidence" value="ECO:0007669"/>
    <property type="project" value="UniProtKB-EC"/>
</dbReference>
<dbReference type="InterPro" id="IPR018075">
    <property type="entry name" value="UBQ-activ_enz_E1"/>
</dbReference>
<dbReference type="InterPro" id="IPR032418">
    <property type="entry name" value="E1_FCCH"/>
</dbReference>
<dbReference type="Pfam" id="PF16191">
    <property type="entry name" value="E1_4HB"/>
    <property type="match status" value="1"/>
</dbReference>
<dbReference type="InterPro" id="IPR000594">
    <property type="entry name" value="ThiF_NAD_FAD-bd"/>
</dbReference>